<dbReference type="STRING" id="479435.Kfla_5010"/>
<dbReference type="RefSeq" id="WP_012922580.1">
    <property type="nucleotide sequence ID" value="NC_013729.1"/>
</dbReference>
<dbReference type="HOGENOM" id="CLU_942625_0_0_11"/>
<evidence type="ECO:0000313" key="1">
    <source>
        <dbReference type="EMBL" id="ADB34026.1"/>
    </source>
</evidence>
<proteinExistence type="predicted"/>
<dbReference type="EMBL" id="CP001736">
    <property type="protein sequence ID" value="ADB34026.1"/>
    <property type="molecule type" value="Genomic_DNA"/>
</dbReference>
<dbReference type="InterPro" id="IPR029063">
    <property type="entry name" value="SAM-dependent_MTases_sf"/>
</dbReference>
<sequence>MNLMCPARLVLLPLGGATWADQLTGERVSVVYAGAEVGGAAELAERLGAMLSVLPDAVRDLQAIADLHRGETVVVVGPEVGVDLPAVVEHTGDDWSVVSSLDANTVTLAAYEQRAESFASTIPRAPNENLIRLVDEALPAGGDVLELGSGTGRDAAELERRGHRVRRTDATLAFLEMMRADGFSADRLNALTDDYGGPYDVVFADAVFLHFTPDQLSTVLTKCAKAAPLLAFSTREGDGVEWSDRSLELPRHFRCWQEEPLRVLLAQTGWQVLQVRRGQTRSGGWLHVLAEVVDA</sequence>
<reference evidence="1 2" key="2">
    <citation type="journal article" date="2010" name="Stand. Genomic Sci.">
        <title>Complete genome sequence of Kribbella flavida type strain (IFO 14399).</title>
        <authorList>
            <person name="Pukall R."/>
            <person name="Lapidus A."/>
            <person name="Glavina Del Rio T."/>
            <person name="Copeland A."/>
            <person name="Tice H."/>
            <person name="Cheng J.-F."/>
            <person name="Lucas S."/>
            <person name="Chen F."/>
            <person name="Nolan M."/>
            <person name="LaButti K."/>
            <person name="Pati A."/>
            <person name="Ivanova N."/>
            <person name="Mavrommatis K."/>
            <person name="Mikhailova N."/>
            <person name="Pitluck S."/>
            <person name="Bruce D."/>
            <person name="Goodwin L."/>
            <person name="Land M."/>
            <person name="Hauser L."/>
            <person name="Chang Y.-J."/>
            <person name="Jeffries C.D."/>
            <person name="Chen A."/>
            <person name="Palaniappan K."/>
            <person name="Chain P."/>
            <person name="Rohde M."/>
            <person name="Goeker M."/>
            <person name="Bristow J."/>
            <person name="Eisen J.A."/>
            <person name="Markowitz V."/>
            <person name="Hugenholtz P."/>
            <person name="Kyrpides N.C."/>
            <person name="Klenk H.-P."/>
            <person name="Brettin T."/>
        </authorList>
    </citation>
    <scope>NUCLEOTIDE SEQUENCE [LARGE SCALE GENOMIC DNA]</scope>
    <source>
        <strain evidence="2">DSM 17836 / JCM 10339 / NBRC 14399</strain>
    </source>
</reference>
<dbReference type="Proteomes" id="UP000007967">
    <property type="component" value="Chromosome"/>
</dbReference>
<dbReference type="KEGG" id="kfl:Kfla_5010"/>
<reference evidence="2" key="1">
    <citation type="submission" date="2009-09" db="EMBL/GenBank/DDBJ databases">
        <title>The complete genome of Kribbella flavida DSM 17836.</title>
        <authorList>
            <consortium name="US DOE Joint Genome Institute (JGI-PGF)"/>
            <person name="Lucas S."/>
            <person name="Copeland A."/>
            <person name="Lapidus A."/>
            <person name="Glavina del Rio T."/>
            <person name="Dalin E."/>
            <person name="Tice H."/>
            <person name="Bruce D."/>
            <person name="Goodwin L."/>
            <person name="Pitluck S."/>
            <person name="Kyrpides N."/>
            <person name="Mavromatis K."/>
            <person name="Ivanova N."/>
            <person name="Saunders E."/>
            <person name="Brettin T."/>
            <person name="Detter J.C."/>
            <person name="Han C."/>
            <person name="Larimer F."/>
            <person name="Land M."/>
            <person name="Hauser L."/>
            <person name="Markowitz V."/>
            <person name="Cheng J.-F."/>
            <person name="Hugenholtz P."/>
            <person name="Woyke T."/>
            <person name="Wu D."/>
            <person name="Pukall R."/>
            <person name="Klenk H.-P."/>
            <person name="Eisen J.A."/>
        </authorList>
    </citation>
    <scope>NUCLEOTIDE SEQUENCE [LARGE SCALE GENOMIC DNA]</scope>
    <source>
        <strain evidence="2">DSM 17836 / JCM 10339 / NBRC 14399</strain>
    </source>
</reference>
<dbReference type="Pfam" id="PF13489">
    <property type="entry name" value="Methyltransf_23"/>
    <property type="match status" value="1"/>
</dbReference>
<gene>
    <name evidence="1" type="ordered locus">Kfla_5010</name>
</gene>
<dbReference type="Gene3D" id="3.40.50.150">
    <property type="entry name" value="Vaccinia Virus protein VP39"/>
    <property type="match status" value="1"/>
</dbReference>
<organism evidence="1 2">
    <name type="scientific">Kribbella flavida (strain DSM 17836 / JCM 10339 / NBRC 14399)</name>
    <dbReference type="NCBI Taxonomy" id="479435"/>
    <lineage>
        <taxon>Bacteria</taxon>
        <taxon>Bacillati</taxon>
        <taxon>Actinomycetota</taxon>
        <taxon>Actinomycetes</taxon>
        <taxon>Propionibacteriales</taxon>
        <taxon>Kribbellaceae</taxon>
        <taxon>Kribbella</taxon>
    </lineage>
</organism>
<dbReference type="OrthoDB" id="3376896at2"/>
<dbReference type="SUPFAM" id="SSF53335">
    <property type="entry name" value="S-adenosyl-L-methionine-dependent methyltransferases"/>
    <property type="match status" value="1"/>
</dbReference>
<protein>
    <recommendedName>
        <fullName evidence="3">Methyltransferase type 12</fullName>
    </recommendedName>
</protein>
<keyword evidence="2" id="KW-1185">Reference proteome</keyword>
<dbReference type="AlphaFoldDB" id="D2Q280"/>
<evidence type="ECO:0008006" key="3">
    <source>
        <dbReference type="Google" id="ProtNLM"/>
    </source>
</evidence>
<accession>D2Q280</accession>
<name>D2Q280_KRIFD</name>
<evidence type="ECO:0000313" key="2">
    <source>
        <dbReference type="Proteomes" id="UP000007967"/>
    </source>
</evidence>
<dbReference type="CDD" id="cd02440">
    <property type="entry name" value="AdoMet_MTases"/>
    <property type="match status" value="1"/>
</dbReference>
<dbReference type="eggNOG" id="COG2890">
    <property type="taxonomic scope" value="Bacteria"/>
</dbReference>